<evidence type="ECO:0000313" key="2">
    <source>
        <dbReference type="EMBL" id="TID30983.1"/>
    </source>
</evidence>
<organism evidence="2 3">
    <name type="scientific">Pichia inconspicua</name>
    <dbReference type="NCBI Taxonomy" id="52247"/>
    <lineage>
        <taxon>Eukaryota</taxon>
        <taxon>Fungi</taxon>
        <taxon>Dikarya</taxon>
        <taxon>Ascomycota</taxon>
        <taxon>Saccharomycotina</taxon>
        <taxon>Pichiomycetes</taxon>
        <taxon>Pichiales</taxon>
        <taxon>Pichiaceae</taxon>
        <taxon>Pichia</taxon>
    </lineage>
</organism>
<comment type="caution">
    <text evidence="2">The sequence shown here is derived from an EMBL/GenBank/DDBJ whole genome shotgun (WGS) entry which is preliminary data.</text>
</comment>
<protein>
    <submittedName>
        <fullName evidence="2">Uncharacterized protein</fullName>
    </submittedName>
</protein>
<accession>A0A4T0X6L7</accession>
<keyword evidence="1" id="KW-0175">Coiled coil</keyword>
<evidence type="ECO:0000313" key="3">
    <source>
        <dbReference type="Proteomes" id="UP000307173"/>
    </source>
</evidence>
<keyword evidence="3" id="KW-1185">Reference proteome</keyword>
<dbReference type="OrthoDB" id="3996608at2759"/>
<name>A0A4T0X6L7_9ASCO</name>
<dbReference type="EMBL" id="SELW01000071">
    <property type="protein sequence ID" value="TID30983.1"/>
    <property type="molecule type" value="Genomic_DNA"/>
</dbReference>
<feature type="coiled-coil region" evidence="1">
    <location>
        <begin position="207"/>
        <end position="234"/>
    </location>
</feature>
<reference evidence="2 3" key="1">
    <citation type="journal article" date="2019" name="Front. Genet.">
        <title>Whole-Genome Sequencing of the Opportunistic Yeast Pathogen Candida inconspicua Uncovers Its Hybrid Origin.</title>
        <authorList>
            <person name="Mixao V."/>
            <person name="Hansen A.P."/>
            <person name="Saus E."/>
            <person name="Boekhout T."/>
            <person name="Lass-Florl C."/>
            <person name="Gabaldon T."/>
        </authorList>
    </citation>
    <scope>NUCLEOTIDE SEQUENCE [LARGE SCALE GENOMIC DNA]</scope>
    <source>
        <strain evidence="2 3">CBS 180</strain>
    </source>
</reference>
<dbReference type="Proteomes" id="UP000307173">
    <property type="component" value="Unassembled WGS sequence"/>
</dbReference>
<proteinExistence type="predicted"/>
<dbReference type="AlphaFoldDB" id="A0A4T0X6L7"/>
<gene>
    <name evidence="2" type="ORF">CANINC_000429</name>
</gene>
<sequence length="244" mass="28489">MFHDLSIQKDDPVITNSAIITTTLPDLKLIYLRHLHLYHTLTNSEASASLSKSYTASIISLLSPLVPKGNWTTGDTPPQPSEFFYRAFPKVSPDMDNDYHVNNPGVFWGWFHLSRWLPNLIQRILFPFDNVVNKIPRKLTGQNTPTRKECELCEKFKGVMVWNRKGDWYCIYDDVEVDDVFPSFNDFMRWKQSNLGRLQELEKLAYNAKDMNELKKIEIQIDEIETRMKTIRRIKPSYIVSING</sequence>
<evidence type="ECO:0000256" key="1">
    <source>
        <dbReference type="SAM" id="Coils"/>
    </source>
</evidence>